<dbReference type="EMBL" id="QUTI01059025">
    <property type="protein sequence ID" value="RLN93579.1"/>
    <property type="molecule type" value="Genomic_DNA"/>
</dbReference>
<comment type="caution">
    <text evidence="1">The sequence shown here is derived from an EMBL/GenBank/DDBJ whole genome shotgun (WGS) entry which is preliminary data.</text>
</comment>
<protein>
    <submittedName>
        <fullName evidence="1">Uncharacterized protein</fullName>
    </submittedName>
</protein>
<proteinExistence type="predicted"/>
<gene>
    <name evidence="1" type="ORF">DYB28_005529</name>
</gene>
<evidence type="ECO:0000313" key="1">
    <source>
        <dbReference type="EMBL" id="RLN93579.1"/>
    </source>
</evidence>
<reference evidence="1 2" key="1">
    <citation type="journal article" date="2018" name="J. Invertebr. Pathol.">
        <title>New genotyping method for the causative agent of crayfish plague (Aphanomyces astaci) based on whole genome data.</title>
        <authorList>
            <person name="Minardi D."/>
            <person name="Studholme D.J."/>
            <person name="van der Giezen M."/>
            <person name="Pretto T."/>
            <person name="Oidtmann B."/>
        </authorList>
    </citation>
    <scope>NUCLEOTIDE SEQUENCE [LARGE SCALE GENOMIC DNA]</scope>
    <source>
        <strain evidence="1 2">KB13</strain>
    </source>
</reference>
<organism evidence="1 2">
    <name type="scientific">Aphanomyces astaci</name>
    <name type="common">Crayfish plague agent</name>
    <dbReference type="NCBI Taxonomy" id="112090"/>
    <lineage>
        <taxon>Eukaryota</taxon>
        <taxon>Sar</taxon>
        <taxon>Stramenopiles</taxon>
        <taxon>Oomycota</taxon>
        <taxon>Saprolegniomycetes</taxon>
        <taxon>Saprolegniales</taxon>
        <taxon>Verrucalvaceae</taxon>
        <taxon>Aphanomyces</taxon>
    </lineage>
</organism>
<dbReference type="Proteomes" id="UP000275652">
    <property type="component" value="Unassembled WGS sequence"/>
</dbReference>
<accession>A0A9X8DJS2</accession>
<evidence type="ECO:0000313" key="2">
    <source>
        <dbReference type="Proteomes" id="UP000275652"/>
    </source>
</evidence>
<feature type="non-terminal residue" evidence="1">
    <location>
        <position position="1"/>
    </location>
</feature>
<dbReference type="AlphaFoldDB" id="A0A9X8DJS2"/>
<name>A0A9X8DJS2_APHAT</name>
<sequence length="488" mass="54621">MSACPEPTQQGAQNRTISSLLFVDVTLDISTSYAGIQDRAGISNYFTGQSASGSVFGADKSFLFYLSPRAHPDIAHNDGLGIPQPIRVIASSEGFRHLGIHQGTDNQWEETTREVWQRLSTQVDAPRGLGKKELQYIVNSVWIRVFSTVLPSVMPLVPSLDTLFRKTARRVLKLPHDHPTEWFYDPTDGLGLAYQLVSGLTYHPPAFRIPPPAADATLLGTILRDLAIFKPALTITTLWHQPADSLPLRPNDRPIWAYLTPALGTTLISINRLHAKKVRWVGDITNDKGTMLLSLASNLRTKFGWTSLTLQCILAGLHQSGDAALQICDNTKSIGLVVLTRSLKHRGGLPRYSNIHRVELRSLMALFTDTRTFTDDWIRLHKDMPDPILRTKPTLLAEADSLATLAHQLLPLTNYAHLIIPDSWELRGEHDRPVTRATAPWRCSVYGRGDWLKAQAQKPDTRRRTVQPLRLPTGDICKWDPPALNLYW</sequence>